<evidence type="ECO:0000313" key="2">
    <source>
        <dbReference type="EMBL" id="NRT57654.1"/>
    </source>
</evidence>
<proteinExistence type="predicted"/>
<organism evidence="2 3">
    <name type="scientific">Sphaerotilus uruguayifluvii</name>
    <dbReference type="NCBI Taxonomy" id="2735897"/>
    <lineage>
        <taxon>Bacteria</taxon>
        <taxon>Pseudomonadati</taxon>
        <taxon>Pseudomonadota</taxon>
        <taxon>Betaproteobacteria</taxon>
        <taxon>Burkholderiales</taxon>
        <taxon>Sphaerotilaceae</taxon>
        <taxon>Sphaerotilus</taxon>
    </lineage>
</organism>
<dbReference type="InterPro" id="IPR018588">
    <property type="entry name" value="Dihaem_cytochrome-c"/>
</dbReference>
<accession>A0ABX2G8C4</accession>
<keyword evidence="3" id="KW-1185">Reference proteome</keyword>
<sequence length="165" mass="17679">MKTPPSLPGGLPLALALALLCAPAARADDDEHGGRASRVPMLAAYRQECASCHIAYPPGLLPAASWQRLMKGLERHFGTDASLDAESAALITRWLSANAGTGRRSAGTPPPEDRITRSSWFVHEHDEVAPSVWKRASVRSPANCAACHVGAEQGRFDEHALRIPK</sequence>
<gene>
    <name evidence="2" type="ORF">HNQ01_003411</name>
</gene>
<keyword evidence="1" id="KW-0732">Signal</keyword>
<protein>
    <submittedName>
        <fullName evidence="2">Mono/diheme cytochrome c family protein</fullName>
    </submittedName>
</protein>
<dbReference type="Pfam" id="PF09626">
    <property type="entry name" value="DHC"/>
    <property type="match status" value="1"/>
</dbReference>
<dbReference type="InterPro" id="IPR036280">
    <property type="entry name" value="Multihaem_cyt_sf"/>
</dbReference>
<feature type="chain" id="PRO_5045303424" evidence="1">
    <location>
        <begin position="28"/>
        <end position="165"/>
    </location>
</feature>
<comment type="caution">
    <text evidence="2">The sequence shown here is derived from an EMBL/GenBank/DDBJ whole genome shotgun (WGS) entry which is preliminary data.</text>
</comment>
<dbReference type="RefSeq" id="WP_173806617.1">
    <property type="nucleotide sequence ID" value="NZ_JABSNM010000017.1"/>
</dbReference>
<dbReference type="SUPFAM" id="SSF48695">
    <property type="entry name" value="Multiheme cytochromes"/>
    <property type="match status" value="1"/>
</dbReference>
<feature type="signal peptide" evidence="1">
    <location>
        <begin position="1"/>
        <end position="27"/>
    </location>
</feature>
<evidence type="ECO:0000256" key="1">
    <source>
        <dbReference type="SAM" id="SignalP"/>
    </source>
</evidence>
<dbReference type="EMBL" id="JABSNM010000017">
    <property type="protein sequence ID" value="NRT57654.1"/>
    <property type="molecule type" value="Genomic_DNA"/>
</dbReference>
<evidence type="ECO:0000313" key="3">
    <source>
        <dbReference type="Proteomes" id="UP001516061"/>
    </source>
</evidence>
<reference evidence="2 3" key="1">
    <citation type="submission" date="2020-05" db="EMBL/GenBank/DDBJ databases">
        <title>Genomic Encyclopedia of Type Strains, Phase IV (KMG-V): Genome sequencing to study the core and pangenomes of soil and plant-associated prokaryotes.</title>
        <authorList>
            <person name="Whitman W."/>
        </authorList>
    </citation>
    <scope>NUCLEOTIDE SEQUENCE [LARGE SCALE GENOMIC DNA]</scope>
    <source>
        <strain evidence="2 3">C29</strain>
    </source>
</reference>
<name>A0ABX2G8C4_9BURK</name>
<dbReference type="Proteomes" id="UP001516061">
    <property type="component" value="Unassembled WGS sequence"/>
</dbReference>